<gene>
    <name evidence="1" type="ORF">SAMN05661099_3244</name>
</gene>
<sequence length="96" mass="10890">MSVLNAKNDILENLAQNKRFGGKRGVRHTFCPCEQLLSTGGFICPLNDKLLVHMSASKNLIPGQRRGSEFLSKKVKLYQPNSIDELVKQKNRQKYT</sequence>
<name>A0A1T5EX70_9SPHI</name>
<proteinExistence type="predicted"/>
<keyword evidence="2" id="KW-1185">Reference proteome</keyword>
<protein>
    <submittedName>
        <fullName evidence="1">Uncharacterized protein</fullName>
    </submittedName>
</protein>
<dbReference type="AlphaFoldDB" id="A0A1T5EX70"/>
<dbReference type="EMBL" id="FUYR01000005">
    <property type="protein sequence ID" value="SKB88419.1"/>
    <property type="molecule type" value="Genomic_DNA"/>
</dbReference>
<evidence type="ECO:0000313" key="1">
    <source>
        <dbReference type="EMBL" id="SKB88419.1"/>
    </source>
</evidence>
<reference evidence="2" key="1">
    <citation type="submission" date="2017-02" db="EMBL/GenBank/DDBJ databases">
        <authorList>
            <person name="Varghese N."/>
            <person name="Submissions S."/>
        </authorList>
    </citation>
    <scope>NUCLEOTIDE SEQUENCE [LARGE SCALE GENOMIC DNA]</scope>
    <source>
        <strain evidence="2">DSM 22385</strain>
    </source>
</reference>
<evidence type="ECO:0000313" key="2">
    <source>
        <dbReference type="Proteomes" id="UP000189981"/>
    </source>
</evidence>
<dbReference type="Proteomes" id="UP000189981">
    <property type="component" value="Unassembled WGS sequence"/>
</dbReference>
<accession>A0A1T5EX70</accession>
<organism evidence="1 2">
    <name type="scientific">Daejeonella lutea</name>
    <dbReference type="NCBI Taxonomy" id="572036"/>
    <lineage>
        <taxon>Bacteria</taxon>
        <taxon>Pseudomonadati</taxon>
        <taxon>Bacteroidota</taxon>
        <taxon>Sphingobacteriia</taxon>
        <taxon>Sphingobacteriales</taxon>
        <taxon>Sphingobacteriaceae</taxon>
        <taxon>Daejeonella</taxon>
    </lineage>
</organism>